<keyword evidence="3" id="KW-0378">Hydrolase</keyword>
<proteinExistence type="predicted"/>
<dbReference type="SUPFAM" id="SSF53474">
    <property type="entry name" value="alpha/beta-Hydrolases"/>
    <property type="match status" value="1"/>
</dbReference>
<keyword evidence="1" id="KW-0472">Membrane</keyword>
<reference evidence="3" key="1">
    <citation type="submission" date="2022-11" db="EMBL/GenBank/DDBJ databases">
        <title>Lysinibacillus irui.</title>
        <authorList>
            <person name="Akintayo S.O."/>
        </authorList>
    </citation>
    <scope>NUCLEOTIDE SEQUENCE</scope>
    <source>
        <strain evidence="3">IRB4-01</strain>
    </source>
</reference>
<evidence type="ECO:0000313" key="3">
    <source>
        <dbReference type="EMBL" id="WDV08622.1"/>
    </source>
</evidence>
<evidence type="ECO:0000259" key="2">
    <source>
        <dbReference type="Pfam" id="PF00561"/>
    </source>
</evidence>
<dbReference type="Pfam" id="PF00561">
    <property type="entry name" value="Abhydrolase_1"/>
    <property type="match status" value="1"/>
</dbReference>
<dbReference type="InterPro" id="IPR000073">
    <property type="entry name" value="AB_hydrolase_1"/>
</dbReference>
<sequence length="327" mass="37428">MKKKVKKWFVYFGALLVLGIAIVCIYHYTLVQKESAILQPNGTLVNVDGQNIHVYQEGSGEDTYVFMAGSGIAAPVYEFKGLYRKFSQHNQIAVVDRAGYGYSDIAHDERDIDTILAQTREALLQSGLQPPYTLVPHSISGLEAIYWAQKYPEEVKGIIALDISLPSQYIKHQMGTVDRWMIKGMHLATKIGFHRLMPSQVYNPQVLNMSFLTAEEKKIYQALSFKQFFNEAMKNELLQVYENSLQSEQLPKPKNTPVLLIDAIAEEKKDSIYTKQNRQDYTDFAKQFTHAEVKEVSGTHSIYLYQPDEIYQLTMEFMTTNANRKGR</sequence>
<dbReference type="PANTHER" id="PTHR43329">
    <property type="entry name" value="EPOXIDE HYDROLASE"/>
    <property type="match status" value="1"/>
</dbReference>
<dbReference type="Proteomes" id="UP001219585">
    <property type="component" value="Chromosome"/>
</dbReference>
<dbReference type="GO" id="GO:0016787">
    <property type="term" value="F:hydrolase activity"/>
    <property type="evidence" value="ECO:0007669"/>
    <property type="project" value="UniProtKB-KW"/>
</dbReference>
<feature type="domain" description="AB hydrolase-1" evidence="2">
    <location>
        <begin position="80"/>
        <end position="166"/>
    </location>
</feature>
<gene>
    <name evidence="3" type="ORF">OU989_09145</name>
</gene>
<evidence type="ECO:0000256" key="1">
    <source>
        <dbReference type="SAM" id="Phobius"/>
    </source>
</evidence>
<dbReference type="Gene3D" id="3.40.50.1820">
    <property type="entry name" value="alpha/beta hydrolase"/>
    <property type="match status" value="1"/>
</dbReference>
<protein>
    <submittedName>
        <fullName evidence="3">Alpha/beta hydrolase</fullName>
    </submittedName>
</protein>
<dbReference type="KEGG" id="liu:OU989_09145"/>
<organism evidence="3 4">
    <name type="scientific">Lysinibacillus irui</name>
    <dbReference type="NCBI Taxonomy" id="2998077"/>
    <lineage>
        <taxon>Bacteria</taxon>
        <taxon>Bacillati</taxon>
        <taxon>Bacillota</taxon>
        <taxon>Bacilli</taxon>
        <taxon>Bacillales</taxon>
        <taxon>Bacillaceae</taxon>
        <taxon>Lysinibacillus</taxon>
    </lineage>
</organism>
<feature type="transmembrane region" description="Helical" evidence="1">
    <location>
        <begin position="9"/>
        <end position="28"/>
    </location>
</feature>
<accession>A0AAJ5UX81</accession>
<keyword evidence="1" id="KW-1133">Transmembrane helix</keyword>
<evidence type="ECO:0000313" key="4">
    <source>
        <dbReference type="Proteomes" id="UP001219585"/>
    </source>
</evidence>
<name>A0AAJ5UX81_9BACI</name>
<dbReference type="RefSeq" id="WP_274796828.1">
    <property type="nucleotide sequence ID" value="NZ_CP113527.1"/>
</dbReference>
<keyword evidence="1" id="KW-0812">Transmembrane</keyword>
<dbReference type="EMBL" id="CP113527">
    <property type="protein sequence ID" value="WDV08622.1"/>
    <property type="molecule type" value="Genomic_DNA"/>
</dbReference>
<dbReference type="AlphaFoldDB" id="A0AAJ5UX81"/>
<dbReference type="InterPro" id="IPR029058">
    <property type="entry name" value="AB_hydrolase_fold"/>
</dbReference>